<keyword evidence="3" id="KW-0326">Glycosidase</keyword>
<dbReference type="Pfam" id="PF00395">
    <property type="entry name" value="SLH"/>
    <property type="match status" value="3"/>
</dbReference>
<dbReference type="InterPro" id="IPR017853">
    <property type="entry name" value="GH"/>
</dbReference>
<dbReference type="Pfam" id="PF02838">
    <property type="entry name" value="Glyco_hydro_20b"/>
    <property type="match status" value="1"/>
</dbReference>
<dbReference type="InterPro" id="IPR001119">
    <property type="entry name" value="SLH_dom"/>
</dbReference>
<dbReference type="Proteomes" id="UP001596113">
    <property type="component" value="Unassembled WGS sequence"/>
</dbReference>
<dbReference type="InterPro" id="IPR000421">
    <property type="entry name" value="FA58C"/>
</dbReference>
<feature type="domain" description="SLH" evidence="6">
    <location>
        <begin position="1279"/>
        <end position="1339"/>
    </location>
</feature>
<dbReference type="PROSITE" id="PS50022">
    <property type="entry name" value="FA58C_3"/>
    <property type="match status" value="2"/>
</dbReference>
<feature type="domain" description="F5/8 type C" evidence="5">
    <location>
        <begin position="929"/>
        <end position="1076"/>
    </location>
</feature>
<dbReference type="Gene3D" id="3.30.379.10">
    <property type="entry name" value="Chitobiase/beta-hexosaminidase domain 2-like"/>
    <property type="match status" value="1"/>
</dbReference>
<dbReference type="InterPro" id="IPR025705">
    <property type="entry name" value="Beta_hexosaminidase_sua/sub"/>
</dbReference>
<accession>A0ABW0HLI3</accession>
<dbReference type="InterPro" id="IPR008979">
    <property type="entry name" value="Galactose-bd-like_sf"/>
</dbReference>
<dbReference type="InterPro" id="IPR015882">
    <property type="entry name" value="HEX_bac_N"/>
</dbReference>
<evidence type="ECO:0000313" key="8">
    <source>
        <dbReference type="Proteomes" id="UP001596113"/>
    </source>
</evidence>
<dbReference type="InterPro" id="IPR052764">
    <property type="entry name" value="GH20_Enzymes"/>
</dbReference>
<evidence type="ECO:0000256" key="1">
    <source>
        <dbReference type="ARBA" id="ARBA00006285"/>
    </source>
</evidence>
<feature type="compositionally biased region" description="Gly residues" evidence="4">
    <location>
        <begin position="1249"/>
        <end position="1278"/>
    </location>
</feature>
<dbReference type="EMBL" id="JBHSMI010000002">
    <property type="protein sequence ID" value="MFC5401404.1"/>
    <property type="molecule type" value="Genomic_DNA"/>
</dbReference>
<evidence type="ECO:0000256" key="2">
    <source>
        <dbReference type="ARBA" id="ARBA00022801"/>
    </source>
</evidence>
<dbReference type="Pfam" id="PF00728">
    <property type="entry name" value="Glyco_hydro_20"/>
    <property type="match status" value="1"/>
</dbReference>
<evidence type="ECO:0000259" key="5">
    <source>
        <dbReference type="PROSITE" id="PS50022"/>
    </source>
</evidence>
<feature type="region of interest" description="Disordered" evidence="4">
    <location>
        <begin position="1236"/>
        <end position="1278"/>
    </location>
</feature>
<dbReference type="PANTHER" id="PTHR43678:SF1">
    <property type="entry name" value="BETA-N-ACETYLHEXOSAMINIDASE"/>
    <property type="match status" value="1"/>
</dbReference>
<name>A0ABW0HLI3_9BACL</name>
<evidence type="ECO:0000256" key="4">
    <source>
        <dbReference type="SAM" id="MobiDB-lite"/>
    </source>
</evidence>
<dbReference type="Pfam" id="PF13385">
    <property type="entry name" value="Laminin_G_3"/>
    <property type="match status" value="1"/>
</dbReference>
<dbReference type="SUPFAM" id="SSF55545">
    <property type="entry name" value="beta-N-acetylhexosaminidase-like domain"/>
    <property type="match status" value="1"/>
</dbReference>
<dbReference type="PANTHER" id="PTHR43678">
    <property type="entry name" value="PUTATIVE (AFU_ORTHOLOGUE AFUA_2G00640)-RELATED"/>
    <property type="match status" value="1"/>
</dbReference>
<dbReference type="Gene3D" id="3.20.20.80">
    <property type="entry name" value="Glycosidases"/>
    <property type="match status" value="1"/>
</dbReference>
<comment type="similarity">
    <text evidence="1">Belongs to the glycosyl hydrolase 20 family.</text>
</comment>
<dbReference type="CDD" id="cd06564">
    <property type="entry name" value="GH20_DspB_LnbB-like"/>
    <property type="match status" value="1"/>
</dbReference>
<dbReference type="Pfam" id="PF00754">
    <property type="entry name" value="F5_F8_type_C"/>
    <property type="match status" value="1"/>
</dbReference>
<dbReference type="RefSeq" id="WP_378128923.1">
    <property type="nucleotide sequence ID" value="NZ_JBHSMI010000002.1"/>
</dbReference>
<evidence type="ECO:0000256" key="3">
    <source>
        <dbReference type="ARBA" id="ARBA00023295"/>
    </source>
</evidence>
<keyword evidence="8" id="KW-1185">Reference proteome</keyword>
<dbReference type="Pfam" id="PF22633">
    <property type="entry name" value="F5_F8_type_C_2"/>
    <property type="match status" value="1"/>
</dbReference>
<reference evidence="8" key="1">
    <citation type="journal article" date="2019" name="Int. J. Syst. Evol. Microbiol.">
        <title>The Global Catalogue of Microorganisms (GCM) 10K type strain sequencing project: providing services to taxonomists for standard genome sequencing and annotation.</title>
        <authorList>
            <consortium name="The Broad Institute Genomics Platform"/>
            <consortium name="The Broad Institute Genome Sequencing Center for Infectious Disease"/>
            <person name="Wu L."/>
            <person name="Ma J."/>
        </authorList>
    </citation>
    <scope>NUCLEOTIDE SEQUENCE [LARGE SCALE GENOMIC DNA]</scope>
    <source>
        <strain evidence="8">CGMCC 1.18575</strain>
    </source>
</reference>
<proteinExistence type="inferred from homology"/>
<dbReference type="Gene3D" id="2.60.120.260">
    <property type="entry name" value="Galactose-binding domain-like"/>
    <property type="match status" value="2"/>
</dbReference>
<protein>
    <submittedName>
        <fullName evidence="7">S-layer homology domain-containing protein</fullName>
    </submittedName>
</protein>
<dbReference type="InterPro" id="IPR029018">
    <property type="entry name" value="Hex-like_dom2"/>
</dbReference>
<evidence type="ECO:0000259" key="6">
    <source>
        <dbReference type="PROSITE" id="PS51272"/>
    </source>
</evidence>
<dbReference type="InterPro" id="IPR013320">
    <property type="entry name" value="ConA-like_dom_sf"/>
</dbReference>
<comment type="caution">
    <text evidence="7">The sequence shown here is derived from an EMBL/GenBank/DDBJ whole genome shotgun (WGS) entry which is preliminary data.</text>
</comment>
<dbReference type="PRINTS" id="PR00738">
    <property type="entry name" value="GLHYDRLASE20"/>
</dbReference>
<feature type="domain" description="SLH" evidence="6">
    <location>
        <begin position="1404"/>
        <end position="1465"/>
    </location>
</feature>
<dbReference type="InterPro" id="IPR015883">
    <property type="entry name" value="Glyco_hydro_20_cat"/>
</dbReference>
<dbReference type="SUPFAM" id="SSF51445">
    <property type="entry name" value="(Trans)glycosidases"/>
    <property type="match status" value="1"/>
</dbReference>
<dbReference type="Pfam" id="PF20578">
    <property type="entry name" value="aBig_2"/>
    <property type="match status" value="1"/>
</dbReference>
<evidence type="ECO:0000313" key="7">
    <source>
        <dbReference type="EMBL" id="MFC5401404.1"/>
    </source>
</evidence>
<dbReference type="Gene3D" id="2.60.120.200">
    <property type="match status" value="1"/>
</dbReference>
<keyword evidence="2" id="KW-0378">Hydrolase</keyword>
<sequence length="1465" mass="159920">MEHLGVLTLQGRCGSTITMGGSIVHLIKRVAFFTIFVTAFILVTVQSDRSSAAAGNLALGKTAVSSSNEVDFLGPELAVDGKPNTRWSSDRTDDQWLYVNLGEVKTVGRVVINWQTPAEKYQILVTSDVDIAGNPTNWRNVFADNRVLIAAAKGADTIDFEQTQAQYVKVQGVKRRPIEGVTYGYSLWEFEVYEGRTLLPPMMDAAKSSIAISEGDTQLNLPSVPAGYTLTLVNTDSLPVIDASGNIHAPLVDTQVQLLLKLQSDSDPTYFMTDNALVTVPGLHKQTSELNPEPRIIPSLREWWGGTGELHLTESSRIVVKAADEAALSQTADILKKDLLDLTKLSLPVTTGTPQDGDIYLELDSDHSVLGAEGYELNIDNFASIASSGKTGVMYGTRTILQMLEHASDHKTMPKGQTRDYPKYADRGFMLDVARKFYTIEFLQDYVKLMSYYKMNRFQIHLNDDIAGIGKFRLESKKFPGITSKDHYTKEQFRDLQLLGMEYGVNVVPEIDTPGHSGAFIAYDSRLGTNNQLDVTRAETISFIKALFDEYLDVTDPTDPTFVGPTFIGPDVHVGTDEYFGSNKEAFRSYTDMLIKYIKSKDKNARLWGSLTAYDGTTSISNDATMDIWYQPYGSTKQAVELGYKIVNTSNNLLYIVPQVSNYLNFALIYNTWEPNDWFDYRLPYGHPSLKGGMFALWNDISVEKGVSMADTHQRILPSMQVVAEKLWKGNRSDKNFASFQANAAQYMDPPNVHLSHKLQVNNPNHLVLNYTFDNGFVDGSGNGFDGHAVNVDSVKGMFGKAAKLNGGSSYIGTPLRTLGFGWTLSMWIKPDADSPQGTVLLESPDGQLKYNVGGSGKIAIAKEDYLSEFNYVLPTDRWTHVVMTGDDMSTSIFINGSEYTATLKDGTRLETFVLPVAKIGSTTNAFKGLIDDVAIWNNYVDLKGNLALSKQAESSQPESSSFTADKAVDGRGDTRWSSDWVDDTWFMVDLGEVKNIDTVSISWQTAYGSKYRIFVSENKVDWTNVVKDNGGDIIGKSGRVVTTFPSTPARYVKFVGVTRATMFGYSFEEFEVYGEQYKLGNVRPIIDLLKAIETDDLKEANYSAEGWSQLKDAMAQSIVKIQNAQLSRPEADQMYAALSKARDRLTIEDALGLIQLNVSGSVSTNIYLPQKGQLGTRIVWSSSKPDYLNANGQLLKRPSSGQADMEVVLTASINKGEVTATKTFTVKIKALAGGTPWYPTPVTPNPGEQGGGDQGNGNGNGNSNGNGSGTGSGSGTGGSTVKLNDIAGHWAKASIERAVELGFISGYADGAFKPNKTVSRDEFVAMLVRALKLQSTGSSLDFADTGSIQDWAKPYIAQALDSGLVSGYADGTFRPKASISRMELAAMIVRGLGLKPAAGAELSYADAGQIPAWARPYVAAASNAGLMSGRGDNRFAPDAPATRAEAAIVILNLLDARAKNASQQ</sequence>
<gene>
    <name evidence="7" type="ORF">ACFPOF_01540</name>
</gene>
<dbReference type="PROSITE" id="PS51272">
    <property type="entry name" value="SLH"/>
    <property type="match status" value="3"/>
</dbReference>
<dbReference type="SUPFAM" id="SSF49899">
    <property type="entry name" value="Concanavalin A-like lectins/glucanases"/>
    <property type="match status" value="1"/>
</dbReference>
<feature type="domain" description="SLH" evidence="6">
    <location>
        <begin position="1340"/>
        <end position="1403"/>
    </location>
</feature>
<feature type="domain" description="F5/8 type C" evidence="5">
    <location>
        <begin position="45"/>
        <end position="195"/>
    </location>
</feature>
<dbReference type="SUPFAM" id="SSF49785">
    <property type="entry name" value="Galactose-binding domain-like"/>
    <property type="match status" value="2"/>
</dbReference>
<organism evidence="7 8">
    <name type="scientific">Cohnella soli</name>
    <dbReference type="NCBI Taxonomy" id="425005"/>
    <lineage>
        <taxon>Bacteria</taxon>
        <taxon>Bacillati</taxon>
        <taxon>Bacillota</taxon>
        <taxon>Bacilli</taxon>
        <taxon>Bacillales</taxon>
        <taxon>Paenibacillaceae</taxon>
        <taxon>Cohnella</taxon>
    </lineage>
</organism>
<dbReference type="InterPro" id="IPR046780">
    <property type="entry name" value="aBig_2"/>
</dbReference>